<dbReference type="GO" id="GO:0005886">
    <property type="term" value="C:plasma membrane"/>
    <property type="evidence" value="ECO:0007669"/>
    <property type="project" value="UniProtKB-SubCell"/>
</dbReference>
<protein>
    <recommendedName>
        <fullName evidence="17">Probable peptidoglycan glycosyltransferase FtsW</fullName>
        <ecNumber evidence="19">2.4.99.28</ecNumber>
    </recommendedName>
    <alternativeName>
        <fullName evidence="18">Cell division protein FtsW</fullName>
    </alternativeName>
    <alternativeName>
        <fullName evidence="15">Cell wall polymerase</fullName>
    </alternativeName>
    <alternativeName>
        <fullName evidence="14">Peptidoglycan polymerase</fullName>
    </alternativeName>
</protein>
<sequence>MTLSRDTKTLITLVLLLLACGLIVLSSAGVVDAQRKFNFSQYYLVNQLKSGVLVGVVLFFIAFKIGYKFWRKLALPLLLFSLLLMVLVFVPALGHSAKGATRWIGLWGFNFQPAEILKFSLIVYLAAWFSQRRESSHRGWSYSVLPFLVVLAFIVLMLALQPDIGTLGIVIAIAIALYWFAGAELKHFGALILVLIVGFFLLAHFSPYRYNRLLAFANPQSDTHGIAYHINQAKIAIGRGGVFGVGFGQSQQKAGFLPEPVGDSIFAIAVEELGLVGAGVLIALFLALAWKLIGIARNADDKFAQLYVLGVMVWILGQAIINMAAISGLLPLTGIPLPFVSYGGTALATLLGSLGVVANIANESA</sequence>
<dbReference type="GO" id="GO:0032153">
    <property type="term" value="C:cell division site"/>
    <property type="evidence" value="ECO:0007669"/>
    <property type="project" value="TreeGrafter"/>
</dbReference>
<evidence type="ECO:0000256" key="20">
    <source>
        <dbReference type="ARBA" id="ARBA00049902"/>
    </source>
</evidence>
<keyword evidence="5" id="KW-0328">Glycosyltransferase</keyword>
<evidence type="ECO:0000256" key="2">
    <source>
        <dbReference type="ARBA" id="ARBA00004752"/>
    </source>
</evidence>
<comment type="subcellular location">
    <subcellularLocation>
        <location evidence="1">Cell membrane</location>
        <topology evidence="1">Multi-pass membrane protein</topology>
    </subcellularLocation>
</comment>
<feature type="transmembrane region" description="Helical" evidence="21">
    <location>
        <begin position="188"/>
        <end position="206"/>
    </location>
</feature>
<dbReference type="InterPro" id="IPR013437">
    <property type="entry name" value="FtsW"/>
</dbReference>
<evidence type="ECO:0000256" key="5">
    <source>
        <dbReference type="ARBA" id="ARBA00022676"/>
    </source>
</evidence>
<evidence type="ECO:0000256" key="7">
    <source>
        <dbReference type="ARBA" id="ARBA00022692"/>
    </source>
</evidence>
<reference evidence="22 23" key="1">
    <citation type="journal article" date="2016" name="Nat. Commun.">
        <title>Thousands of microbial genomes shed light on interconnected biogeochemical processes in an aquifer system.</title>
        <authorList>
            <person name="Anantharaman K."/>
            <person name="Brown C.T."/>
            <person name="Hug L.A."/>
            <person name="Sharon I."/>
            <person name="Castelle C.J."/>
            <person name="Probst A.J."/>
            <person name="Thomas B.C."/>
            <person name="Singh A."/>
            <person name="Wilkins M.J."/>
            <person name="Karaoz U."/>
            <person name="Brodie E.L."/>
            <person name="Williams K.H."/>
            <person name="Hubbard S.S."/>
            <person name="Banfield J.F."/>
        </authorList>
    </citation>
    <scope>NUCLEOTIDE SEQUENCE [LARGE SCALE GENOMIC DNA]</scope>
</reference>
<feature type="transmembrane region" description="Helical" evidence="21">
    <location>
        <begin position="273"/>
        <end position="294"/>
    </location>
</feature>
<dbReference type="GO" id="GO:0071555">
    <property type="term" value="P:cell wall organization"/>
    <property type="evidence" value="ECO:0007669"/>
    <property type="project" value="UniProtKB-KW"/>
</dbReference>
<dbReference type="GO" id="GO:0015648">
    <property type="term" value="F:lipid-linked peptidoglycan transporter activity"/>
    <property type="evidence" value="ECO:0007669"/>
    <property type="project" value="TreeGrafter"/>
</dbReference>
<keyword evidence="9" id="KW-0573">Peptidoglycan synthesis</keyword>
<evidence type="ECO:0000256" key="9">
    <source>
        <dbReference type="ARBA" id="ARBA00022984"/>
    </source>
</evidence>
<keyword evidence="13" id="KW-0961">Cell wall biogenesis/degradation</keyword>
<dbReference type="InterPro" id="IPR018365">
    <property type="entry name" value="Cell_cycle_FtsW-rel_CS"/>
</dbReference>
<evidence type="ECO:0000256" key="3">
    <source>
        <dbReference type="ARBA" id="ARBA00022475"/>
    </source>
</evidence>
<dbReference type="Proteomes" id="UP000177478">
    <property type="component" value="Unassembled WGS sequence"/>
</dbReference>
<dbReference type="PANTHER" id="PTHR30474">
    <property type="entry name" value="CELL CYCLE PROTEIN"/>
    <property type="match status" value="1"/>
</dbReference>
<organism evidence="22 23">
    <name type="scientific">Candidatus Yanofskybacteria bacterium RIFCSPHIGHO2_12_FULL_45_19b</name>
    <dbReference type="NCBI Taxonomy" id="1802689"/>
    <lineage>
        <taxon>Bacteria</taxon>
        <taxon>Candidatus Yanofskyibacteriota</taxon>
    </lineage>
</organism>
<comment type="pathway">
    <text evidence="2">Cell wall biogenesis; peptidoglycan biosynthesis.</text>
</comment>
<feature type="transmembrane region" description="Helical" evidence="21">
    <location>
        <begin position="139"/>
        <end position="158"/>
    </location>
</feature>
<keyword evidence="3" id="KW-1003">Cell membrane</keyword>
<keyword evidence="10 21" id="KW-1133">Transmembrane helix</keyword>
<accession>A0A1F8G512</accession>
<evidence type="ECO:0000256" key="16">
    <source>
        <dbReference type="ARBA" id="ARBA00038053"/>
    </source>
</evidence>
<dbReference type="EC" id="2.4.99.28" evidence="19"/>
<evidence type="ECO:0000313" key="22">
    <source>
        <dbReference type="EMBL" id="OGN20442.1"/>
    </source>
</evidence>
<evidence type="ECO:0000313" key="23">
    <source>
        <dbReference type="Proteomes" id="UP000177478"/>
    </source>
</evidence>
<keyword evidence="6" id="KW-0808">Transferase</keyword>
<dbReference type="PROSITE" id="PS51257">
    <property type="entry name" value="PROKAR_LIPOPROTEIN"/>
    <property type="match status" value="1"/>
</dbReference>
<evidence type="ECO:0000256" key="18">
    <source>
        <dbReference type="ARBA" id="ARBA00041418"/>
    </source>
</evidence>
<feature type="transmembrane region" description="Helical" evidence="21">
    <location>
        <begin position="339"/>
        <end position="361"/>
    </location>
</feature>
<dbReference type="GO" id="GO:0008360">
    <property type="term" value="P:regulation of cell shape"/>
    <property type="evidence" value="ECO:0007669"/>
    <property type="project" value="UniProtKB-KW"/>
</dbReference>
<comment type="similarity">
    <text evidence="16">Belongs to the SEDS family. FtsW subfamily.</text>
</comment>
<comment type="catalytic activity">
    <reaction evidence="20">
        <text>[GlcNAc-(1-&gt;4)-Mur2Ac(oyl-L-Ala-gamma-D-Glu-L-Lys-D-Ala-D-Ala)](n)-di-trans,octa-cis-undecaprenyl diphosphate + beta-D-GlcNAc-(1-&gt;4)-Mur2Ac(oyl-L-Ala-gamma-D-Glu-L-Lys-D-Ala-D-Ala)-di-trans,octa-cis-undecaprenyl diphosphate = [GlcNAc-(1-&gt;4)-Mur2Ac(oyl-L-Ala-gamma-D-Glu-L-Lys-D-Ala-D-Ala)](n+1)-di-trans,octa-cis-undecaprenyl diphosphate + di-trans,octa-cis-undecaprenyl diphosphate + H(+)</text>
        <dbReference type="Rhea" id="RHEA:23708"/>
        <dbReference type="Rhea" id="RHEA-COMP:9602"/>
        <dbReference type="Rhea" id="RHEA-COMP:9603"/>
        <dbReference type="ChEBI" id="CHEBI:15378"/>
        <dbReference type="ChEBI" id="CHEBI:58405"/>
        <dbReference type="ChEBI" id="CHEBI:60033"/>
        <dbReference type="ChEBI" id="CHEBI:78435"/>
        <dbReference type="EC" id="2.4.99.28"/>
    </reaction>
</comment>
<evidence type="ECO:0000256" key="15">
    <source>
        <dbReference type="ARBA" id="ARBA00033270"/>
    </source>
</evidence>
<dbReference type="Pfam" id="PF01098">
    <property type="entry name" value="FTSW_RODA_SPOVE"/>
    <property type="match status" value="1"/>
</dbReference>
<feature type="transmembrane region" description="Helical" evidence="21">
    <location>
        <begin position="164"/>
        <end position="181"/>
    </location>
</feature>
<evidence type="ECO:0000256" key="12">
    <source>
        <dbReference type="ARBA" id="ARBA00023306"/>
    </source>
</evidence>
<evidence type="ECO:0000256" key="1">
    <source>
        <dbReference type="ARBA" id="ARBA00004651"/>
    </source>
</evidence>
<dbReference type="PANTHER" id="PTHR30474:SF2">
    <property type="entry name" value="PEPTIDOGLYCAN GLYCOSYLTRANSFERASE FTSW-RELATED"/>
    <property type="match status" value="1"/>
</dbReference>
<evidence type="ECO:0000256" key="14">
    <source>
        <dbReference type="ARBA" id="ARBA00032370"/>
    </source>
</evidence>
<dbReference type="STRING" id="1802689.A3F25_02155"/>
<keyword evidence="8" id="KW-0133">Cell shape</keyword>
<proteinExistence type="inferred from homology"/>
<evidence type="ECO:0000256" key="19">
    <source>
        <dbReference type="ARBA" id="ARBA00044770"/>
    </source>
</evidence>
<dbReference type="PROSITE" id="PS00428">
    <property type="entry name" value="FTSW_RODA_SPOVE"/>
    <property type="match status" value="1"/>
</dbReference>
<dbReference type="NCBIfam" id="TIGR02614">
    <property type="entry name" value="ftsW"/>
    <property type="match status" value="1"/>
</dbReference>
<evidence type="ECO:0000256" key="10">
    <source>
        <dbReference type="ARBA" id="ARBA00022989"/>
    </source>
</evidence>
<evidence type="ECO:0000256" key="8">
    <source>
        <dbReference type="ARBA" id="ARBA00022960"/>
    </source>
</evidence>
<keyword evidence="7 21" id="KW-0812">Transmembrane</keyword>
<dbReference type="GO" id="GO:0051301">
    <property type="term" value="P:cell division"/>
    <property type="evidence" value="ECO:0007669"/>
    <property type="project" value="UniProtKB-KW"/>
</dbReference>
<keyword evidence="11 21" id="KW-0472">Membrane</keyword>
<evidence type="ECO:0000256" key="21">
    <source>
        <dbReference type="SAM" id="Phobius"/>
    </source>
</evidence>
<keyword evidence="12" id="KW-0131">Cell cycle</keyword>
<evidence type="ECO:0000256" key="11">
    <source>
        <dbReference type="ARBA" id="ARBA00023136"/>
    </source>
</evidence>
<dbReference type="AlphaFoldDB" id="A0A1F8G512"/>
<gene>
    <name evidence="22" type="ORF">A3F25_02155</name>
</gene>
<evidence type="ECO:0000256" key="6">
    <source>
        <dbReference type="ARBA" id="ARBA00022679"/>
    </source>
</evidence>
<evidence type="ECO:0000256" key="13">
    <source>
        <dbReference type="ARBA" id="ARBA00023316"/>
    </source>
</evidence>
<keyword evidence="4 22" id="KW-0132">Cell division</keyword>
<dbReference type="GO" id="GO:0009252">
    <property type="term" value="P:peptidoglycan biosynthetic process"/>
    <property type="evidence" value="ECO:0007669"/>
    <property type="project" value="UniProtKB-KW"/>
</dbReference>
<feature type="transmembrane region" description="Helical" evidence="21">
    <location>
        <begin position="106"/>
        <end position="127"/>
    </location>
</feature>
<comment type="caution">
    <text evidence="22">The sequence shown here is derived from an EMBL/GenBank/DDBJ whole genome shotgun (WGS) entry which is preliminary data.</text>
</comment>
<feature type="transmembrane region" description="Helical" evidence="21">
    <location>
        <begin position="43"/>
        <end position="63"/>
    </location>
</feature>
<dbReference type="InterPro" id="IPR001182">
    <property type="entry name" value="FtsW/RodA"/>
</dbReference>
<evidence type="ECO:0000256" key="4">
    <source>
        <dbReference type="ARBA" id="ARBA00022618"/>
    </source>
</evidence>
<dbReference type="EMBL" id="MGKD01000004">
    <property type="protein sequence ID" value="OGN20442.1"/>
    <property type="molecule type" value="Genomic_DNA"/>
</dbReference>
<feature type="transmembrane region" description="Helical" evidence="21">
    <location>
        <begin position="306"/>
        <end position="327"/>
    </location>
</feature>
<evidence type="ECO:0000256" key="17">
    <source>
        <dbReference type="ARBA" id="ARBA00041185"/>
    </source>
</evidence>
<feature type="transmembrane region" description="Helical" evidence="21">
    <location>
        <begin position="75"/>
        <end position="94"/>
    </location>
</feature>
<name>A0A1F8G512_9BACT</name>
<dbReference type="GO" id="GO:0008955">
    <property type="term" value="F:peptidoglycan glycosyltransferase activity"/>
    <property type="evidence" value="ECO:0007669"/>
    <property type="project" value="UniProtKB-EC"/>
</dbReference>